<organism evidence="1 2">
    <name type="scientific">Sanguibacter suaedae</name>
    <dbReference type="NCBI Taxonomy" id="2795737"/>
    <lineage>
        <taxon>Bacteria</taxon>
        <taxon>Bacillati</taxon>
        <taxon>Actinomycetota</taxon>
        <taxon>Actinomycetes</taxon>
        <taxon>Micrococcales</taxon>
        <taxon>Sanguibacteraceae</taxon>
        <taxon>Sanguibacter</taxon>
    </lineage>
</organism>
<gene>
    <name evidence="1" type="ORF">JAV76_04090</name>
</gene>
<comment type="caution">
    <text evidence="1">The sequence shown here is derived from an EMBL/GenBank/DDBJ whole genome shotgun (WGS) entry which is preliminary data.</text>
</comment>
<dbReference type="SUPFAM" id="SSF47336">
    <property type="entry name" value="ACP-like"/>
    <property type="match status" value="1"/>
</dbReference>
<sequence>MIPTLEVLVEQMQAVSGAPSIDPDAPLVELSEIDSMDLMEWLFSFQSSHPDAGVDAAVFDNEDGSLTIRTVHERLERAVSADAVSER</sequence>
<evidence type="ECO:0000313" key="2">
    <source>
        <dbReference type="Proteomes" id="UP000602087"/>
    </source>
</evidence>
<dbReference type="AlphaFoldDB" id="A0A934MCV0"/>
<reference evidence="1" key="1">
    <citation type="submission" date="2020-12" db="EMBL/GenBank/DDBJ databases">
        <title>Sanguibacter suaedae sp. nov., isolated from Suaeda aralocaspica.</title>
        <authorList>
            <person name="Ma Q."/>
        </authorList>
    </citation>
    <scope>NUCLEOTIDE SEQUENCE</scope>
    <source>
        <strain evidence="1">YZGR15</strain>
    </source>
</reference>
<dbReference type="EMBL" id="JAEINH010000003">
    <property type="protein sequence ID" value="MBI9114194.1"/>
    <property type="molecule type" value="Genomic_DNA"/>
</dbReference>
<evidence type="ECO:0008006" key="3">
    <source>
        <dbReference type="Google" id="ProtNLM"/>
    </source>
</evidence>
<evidence type="ECO:0000313" key="1">
    <source>
        <dbReference type="EMBL" id="MBI9114194.1"/>
    </source>
</evidence>
<proteinExistence type="predicted"/>
<protein>
    <recommendedName>
        <fullName evidence="3">Carrier domain-containing protein</fullName>
    </recommendedName>
</protein>
<dbReference type="InterPro" id="IPR036736">
    <property type="entry name" value="ACP-like_sf"/>
</dbReference>
<name>A0A934MCV0_9MICO</name>
<accession>A0A934MCV0</accession>
<dbReference type="RefSeq" id="WP_198733082.1">
    <property type="nucleotide sequence ID" value="NZ_JAEINH010000003.1"/>
</dbReference>
<dbReference type="Proteomes" id="UP000602087">
    <property type="component" value="Unassembled WGS sequence"/>
</dbReference>
<keyword evidence="2" id="KW-1185">Reference proteome</keyword>